<keyword evidence="4" id="KW-1185">Reference proteome</keyword>
<evidence type="ECO:0000256" key="1">
    <source>
        <dbReference type="SAM" id="MobiDB-lite"/>
    </source>
</evidence>
<feature type="domain" description="No apical meristem-associated C-terminal" evidence="2">
    <location>
        <begin position="241"/>
        <end position="410"/>
    </location>
</feature>
<dbReference type="OMA" id="YSNTCAD"/>
<protein>
    <recommendedName>
        <fullName evidence="2">No apical meristem-associated C-terminal domain-containing protein</fullName>
    </recommendedName>
</protein>
<dbReference type="InterPro" id="IPR029466">
    <property type="entry name" value="NAM-associated_C"/>
</dbReference>
<dbReference type="EMBL" id="CM016558">
    <property type="protein sequence ID" value="TKW03223.1"/>
    <property type="molecule type" value="Genomic_DNA"/>
</dbReference>
<dbReference type="PANTHER" id="PTHR45125:SF51">
    <property type="entry name" value="F21J9.4-RELATED"/>
    <property type="match status" value="1"/>
</dbReference>
<accession>A0A4U6TQF7</accession>
<organism evidence="3 4">
    <name type="scientific">Setaria viridis</name>
    <name type="common">Green bristlegrass</name>
    <name type="synonym">Setaria italica subsp. viridis</name>
    <dbReference type="NCBI Taxonomy" id="4556"/>
    <lineage>
        <taxon>Eukaryota</taxon>
        <taxon>Viridiplantae</taxon>
        <taxon>Streptophyta</taxon>
        <taxon>Embryophyta</taxon>
        <taxon>Tracheophyta</taxon>
        <taxon>Spermatophyta</taxon>
        <taxon>Magnoliopsida</taxon>
        <taxon>Liliopsida</taxon>
        <taxon>Poales</taxon>
        <taxon>Poaceae</taxon>
        <taxon>PACMAD clade</taxon>
        <taxon>Panicoideae</taxon>
        <taxon>Panicodae</taxon>
        <taxon>Paniceae</taxon>
        <taxon>Cenchrinae</taxon>
        <taxon>Setaria</taxon>
    </lineage>
</organism>
<gene>
    <name evidence="3" type="ORF">SEVIR_7G010600v2</name>
</gene>
<dbReference type="Pfam" id="PF14303">
    <property type="entry name" value="NAM-associated"/>
    <property type="match status" value="1"/>
</dbReference>
<dbReference type="PANTHER" id="PTHR45125">
    <property type="entry name" value="F21J9.4-RELATED"/>
    <property type="match status" value="1"/>
</dbReference>
<dbReference type="AlphaFoldDB" id="A0A4U6TQF7"/>
<proteinExistence type="predicted"/>
<evidence type="ECO:0000313" key="3">
    <source>
        <dbReference type="EMBL" id="TKW03223.1"/>
    </source>
</evidence>
<reference evidence="3" key="1">
    <citation type="submission" date="2019-03" db="EMBL/GenBank/DDBJ databases">
        <title>WGS assembly of Setaria viridis.</title>
        <authorList>
            <person name="Huang P."/>
            <person name="Jenkins J."/>
            <person name="Grimwood J."/>
            <person name="Barry K."/>
            <person name="Healey A."/>
            <person name="Mamidi S."/>
            <person name="Sreedasyam A."/>
            <person name="Shu S."/>
            <person name="Feldman M."/>
            <person name="Wu J."/>
            <person name="Yu Y."/>
            <person name="Chen C."/>
            <person name="Johnson J."/>
            <person name="Rokhsar D."/>
            <person name="Baxter I."/>
            <person name="Schmutz J."/>
            <person name="Brutnell T."/>
            <person name="Kellogg E."/>
        </authorList>
    </citation>
    <scope>NUCLEOTIDE SEQUENCE [LARGE SCALE GENOMIC DNA]</scope>
</reference>
<dbReference type="Proteomes" id="UP000298652">
    <property type="component" value="Chromosome 7"/>
</dbReference>
<evidence type="ECO:0000313" key="4">
    <source>
        <dbReference type="Proteomes" id="UP000298652"/>
    </source>
</evidence>
<evidence type="ECO:0000259" key="2">
    <source>
        <dbReference type="Pfam" id="PF14303"/>
    </source>
</evidence>
<dbReference type="Gramene" id="TKW03223">
    <property type="protein sequence ID" value="TKW03223"/>
    <property type="gene ID" value="SEVIR_7G010600v2"/>
</dbReference>
<feature type="compositionally biased region" description="Polar residues" evidence="1">
    <location>
        <begin position="281"/>
        <end position="290"/>
    </location>
</feature>
<feature type="region of interest" description="Disordered" evidence="1">
    <location>
        <begin position="269"/>
        <end position="302"/>
    </location>
</feature>
<name>A0A4U6TQF7_SETVI</name>
<sequence>MLQRRVVLVGGDHIPQWNSSSRNLERSSSDDLNLPGSGDMCGDLQGPPIVALTSDDLDSLSTVPYPSSGGPSGAFEQAANGNPFVNGNGYFSNMMMDETNLGDSHYYSNTCADQQSQAIEVGPAAPSARPNHKRSKNFSDHEDEVLVSAWLNVSLDPVVGKDQKGTKYWSRICDYFHEHKMCTSKRTINSLMHRWETIQKCVNKFCGCLARIELRRQSGSTMKDKVAEACALYKSEDEHQKAFQFMHCWNKLRTQPKWLSKIDELAVGKTSNKKQKTSSTVDPNASSPSEIGQGEVQGLEDNALTRPIGKKKAKAALLQEKKKSVTATLENMWAQKKETDGEKELKKEERFNKAFALEQDRVANEKLLLEVKRQEVQLQKRRDEERIMTMDLTAMPDEQKKYYMCLRAEIMSRVLN</sequence>